<name>A0A8B6GR48_MYTGA</name>
<keyword evidence="3" id="KW-1185">Reference proteome</keyword>
<accession>A0A8B6GR48</accession>
<dbReference type="EMBL" id="UYJE01008884">
    <property type="protein sequence ID" value="VDI68163.1"/>
    <property type="molecule type" value="Genomic_DNA"/>
</dbReference>
<evidence type="ECO:0000313" key="3">
    <source>
        <dbReference type="Proteomes" id="UP000596742"/>
    </source>
</evidence>
<dbReference type="Proteomes" id="UP000596742">
    <property type="component" value="Unassembled WGS sequence"/>
</dbReference>
<dbReference type="OrthoDB" id="6120884at2759"/>
<protein>
    <recommendedName>
        <fullName evidence="4">Retrotransposon gag domain-containing protein</fullName>
    </recommendedName>
</protein>
<dbReference type="PANTHER" id="PTHR33198">
    <property type="entry name" value="ANK_REP_REGION DOMAIN-CONTAINING PROTEIN-RELATED"/>
    <property type="match status" value="1"/>
</dbReference>
<organism evidence="2 3">
    <name type="scientific">Mytilus galloprovincialis</name>
    <name type="common">Mediterranean mussel</name>
    <dbReference type="NCBI Taxonomy" id="29158"/>
    <lineage>
        <taxon>Eukaryota</taxon>
        <taxon>Metazoa</taxon>
        <taxon>Spiralia</taxon>
        <taxon>Lophotrochozoa</taxon>
        <taxon>Mollusca</taxon>
        <taxon>Bivalvia</taxon>
        <taxon>Autobranchia</taxon>
        <taxon>Pteriomorphia</taxon>
        <taxon>Mytilida</taxon>
        <taxon>Mytiloidea</taxon>
        <taxon>Mytilidae</taxon>
        <taxon>Mytilinae</taxon>
        <taxon>Mytilus</taxon>
    </lineage>
</organism>
<evidence type="ECO:0000313" key="2">
    <source>
        <dbReference type="EMBL" id="VDI68163.1"/>
    </source>
</evidence>
<proteinExistence type="predicted"/>
<evidence type="ECO:0000256" key="1">
    <source>
        <dbReference type="SAM" id="MobiDB-lite"/>
    </source>
</evidence>
<gene>
    <name evidence="2" type="ORF">MGAL_10B026011</name>
</gene>
<reference evidence="2" key="1">
    <citation type="submission" date="2018-11" db="EMBL/GenBank/DDBJ databases">
        <authorList>
            <person name="Alioto T."/>
            <person name="Alioto T."/>
        </authorList>
    </citation>
    <scope>NUCLEOTIDE SEQUENCE</scope>
</reference>
<feature type="compositionally biased region" description="Basic and acidic residues" evidence="1">
    <location>
        <begin position="161"/>
        <end position="172"/>
    </location>
</feature>
<sequence>MEQLKPPGTLNLEGNLAENYKEWIQSFELYLTATGIEEKSEKIDSRVTVSRERISRTFVTFFTRNQGPHENIDSYVTDLKNKAKPCEFEHLSDGLIRDRIVCGIQSEGCRARLLREADLTLRKAIDTFRAQEISSQQLKSLKSTEEHSVNAVKQVSKSKYRQNDSHKKDLCM</sequence>
<comment type="caution">
    <text evidence="2">The sequence shown here is derived from an EMBL/GenBank/DDBJ whole genome shotgun (WGS) entry which is preliminary data.</text>
</comment>
<evidence type="ECO:0008006" key="4">
    <source>
        <dbReference type="Google" id="ProtNLM"/>
    </source>
</evidence>
<dbReference type="PANTHER" id="PTHR33198:SF19">
    <property type="entry name" value="CCHC-TYPE DOMAIN-CONTAINING PROTEIN"/>
    <property type="match status" value="1"/>
</dbReference>
<feature type="region of interest" description="Disordered" evidence="1">
    <location>
        <begin position="149"/>
        <end position="172"/>
    </location>
</feature>
<dbReference type="AlphaFoldDB" id="A0A8B6GR48"/>